<feature type="region of interest" description="Disordered" evidence="3">
    <location>
        <begin position="175"/>
        <end position="256"/>
    </location>
</feature>
<feature type="compositionally biased region" description="Low complexity" evidence="3">
    <location>
        <begin position="209"/>
        <end position="226"/>
    </location>
</feature>
<dbReference type="GO" id="GO:0036064">
    <property type="term" value="C:ciliary basal body"/>
    <property type="evidence" value="ECO:0007669"/>
    <property type="project" value="TreeGrafter"/>
</dbReference>
<name>A0AA88YK97_PINIB</name>
<gene>
    <name evidence="4" type="ORF">FSP39_002852</name>
</gene>
<dbReference type="InterPro" id="IPR038797">
    <property type="entry name" value="Fltp"/>
</dbReference>
<proteinExistence type="inferred from homology"/>
<dbReference type="AlphaFoldDB" id="A0AA88YK97"/>
<keyword evidence="5" id="KW-1185">Reference proteome</keyword>
<dbReference type="CDD" id="cd23705">
    <property type="entry name" value="Flattop"/>
    <property type="match status" value="1"/>
</dbReference>
<dbReference type="EMBL" id="VSWD01000002">
    <property type="protein sequence ID" value="KAK3106914.1"/>
    <property type="molecule type" value="Genomic_DNA"/>
</dbReference>
<protein>
    <recommendedName>
        <fullName evidence="2">Cilia- and flagella-associated protein 126</fullName>
    </recommendedName>
</protein>
<organism evidence="4 5">
    <name type="scientific">Pinctada imbricata</name>
    <name type="common">Atlantic pearl-oyster</name>
    <name type="synonym">Pinctada martensii</name>
    <dbReference type="NCBI Taxonomy" id="66713"/>
    <lineage>
        <taxon>Eukaryota</taxon>
        <taxon>Metazoa</taxon>
        <taxon>Spiralia</taxon>
        <taxon>Lophotrochozoa</taxon>
        <taxon>Mollusca</taxon>
        <taxon>Bivalvia</taxon>
        <taxon>Autobranchia</taxon>
        <taxon>Pteriomorphia</taxon>
        <taxon>Pterioida</taxon>
        <taxon>Pterioidea</taxon>
        <taxon>Pteriidae</taxon>
        <taxon>Pinctada</taxon>
    </lineage>
</organism>
<evidence type="ECO:0000313" key="5">
    <source>
        <dbReference type="Proteomes" id="UP001186944"/>
    </source>
</evidence>
<dbReference type="GO" id="GO:0044782">
    <property type="term" value="P:cilium organization"/>
    <property type="evidence" value="ECO:0007669"/>
    <property type="project" value="TreeGrafter"/>
</dbReference>
<evidence type="ECO:0000256" key="2">
    <source>
        <dbReference type="ARBA" id="ARBA00033306"/>
    </source>
</evidence>
<accession>A0AA88YK97</accession>
<dbReference type="PANTHER" id="PTHR34639">
    <property type="entry name" value="PROTEIN FLATTOP"/>
    <property type="match status" value="1"/>
</dbReference>
<reference evidence="4" key="1">
    <citation type="submission" date="2019-08" db="EMBL/GenBank/DDBJ databases">
        <title>The improved chromosome-level genome for the pearl oyster Pinctada fucata martensii using PacBio sequencing and Hi-C.</title>
        <authorList>
            <person name="Zheng Z."/>
        </authorList>
    </citation>
    <scope>NUCLEOTIDE SEQUENCE</scope>
    <source>
        <strain evidence="4">ZZ-2019</strain>
        <tissue evidence="4">Adductor muscle</tissue>
    </source>
</reference>
<dbReference type="Pfam" id="PF22611">
    <property type="entry name" value="CFAP126"/>
    <property type="match status" value="1"/>
</dbReference>
<evidence type="ECO:0000256" key="1">
    <source>
        <dbReference type="ARBA" id="ARBA00009887"/>
    </source>
</evidence>
<dbReference type="PANTHER" id="PTHR34639:SF1">
    <property type="entry name" value="PROTEIN FLATTOP"/>
    <property type="match status" value="1"/>
</dbReference>
<dbReference type="Proteomes" id="UP001186944">
    <property type="component" value="Unassembled WGS sequence"/>
</dbReference>
<comment type="similarity">
    <text evidence="1">Belongs to the Flattop family.</text>
</comment>
<sequence length="256" mass="27443">MSLHFSANQYDQAFDPHRLQNWEVPSIYRQRPRAFEGFTQIVANDRGHLLKGVKRSRESPWGAFVGTWDMPLKIPGNNMTNSTARTFHAMQRLERCKTDGDIILRGKLKIPHVPDPLPVKMDKAADKNLAGVPPAPLGDVNLSAVRSGAVNPEPITQLSGSPKLAPISPKLAPISPKPASAGARTPLNWPRPGSKLSPKPMSPLVAKVPTLPAPTGAATTNVAVAGSPEPELQALTAKSPVNWPSPKSAEPPKMAA</sequence>
<evidence type="ECO:0000313" key="4">
    <source>
        <dbReference type="EMBL" id="KAK3106914.1"/>
    </source>
</evidence>
<evidence type="ECO:0000256" key="3">
    <source>
        <dbReference type="SAM" id="MobiDB-lite"/>
    </source>
</evidence>
<comment type="caution">
    <text evidence="4">The sequence shown here is derived from an EMBL/GenBank/DDBJ whole genome shotgun (WGS) entry which is preliminary data.</text>
</comment>